<keyword evidence="5 9" id="KW-0732">Signal</keyword>
<keyword evidence="11" id="KW-1185">Reference proteome</keyword>
<keyword evidence="3" id="KW-0134">Cell wall</keyword>
<dbReference type="GO" id="GO:0071555">
    <property type="term" value="P:cell wall organization"/>
    <property type="evidence" value="ECO:0007669"/>
    <property type="project" value="TreeGrafter"/>
</dbReference>
<feature type="chain" id="PRO_5002655046" evidence="9">
    <location>
        <begin position="19"/>
        <end position="452"/>
    </location>
</feature>
<dbReference type="GO" id="GO:0005576">
    <property type="term" value="C:extracellular region"/>
    <property type="evidence" value="ECO:0007669"/>
    <property type="project" value="TreeGrafter"/>
</dbReference>
<evidence type="ECO:0000256" key="4">
    <source>
        <dbReference type="ARBA" id="ARBA00022525"/>
    </source>
</evidence>
<dbReference type="HOGENOM" id="CLU_027285_3_0_1"/>
<dbReference type="KEGG" id="pic:PICST_32120"/>
<dbReference type="PANTHER" id="PTHR16631:SF24">
    <property type="entry name" value="FAMILY 17 GLUCOSIDASE SCW11-RELATED"/>
    <property type="match status" value="1"/>
</dbReference>
<evidence type="ECO:0000313" key="10">
    <source>
        <dbReference type="EMBL" id="ABN67120.2"/>
    </source>
</evidence>
<dbReference type="GO" id="GO:0009277">
    <property type="term" value="C:fungal-type cell wall"/>
    <property type="evidence" value="ECO:0007669"/>
    <property type="project" value="EnsemblFungi"/>
</dbReference>
<feature type="compositionally biased region" description="Low complexity" evidence="8">
    <location>
        <begin position="153"/>
        <end position="177"/>
    </location>
</feature>
<dbReference type="PANTHER" id="PTHR16631">
    <property type="entry name" value="GLUCAN 1,3-BETA-GLUCOSIDASE"/>
    <property type="match status" value="1"/>
</dbReference>
<dbReference type="OrthoDB" id="4082933at2759"/>
<dbReference type="InterPro" id="IPR017853">
    <property type="entry name" value="GH"/>
</dbReference>
<dbReference type="GeneID" id="4839414"/>
<sequence>MIFHQLLTFLFLSQVILAIPLPLLVTRWHTAPAVTTTQTYTTAVTTVYLPPVQILISNGVTFTNTLTAEQWQTTPLTTTSIYSDPVTQETEAPAPVPTTSVPVVKAVDPASVSTPLAIPTTTAITPNTLSTTDIPTQQTTEDQSSPEATSEFESTAQTSSTIQTSSTSQSNSNSEETPYNPGSDISNIPAPQYIVYSPYTNDGGCKLADTINSDLELINSKGIKKIRVYGTDCATLSAVLPKAAELGFKVNQGFWFSNAGADSIDGSVSDLIDYASENGWGVFDFITIGNEAINDNYLTVSELISKISSVKSQLQAAGYNGRVTTSEPPVSFINNPSLCTASDIDLVGINPHSYFNGAITASQAGSFIMAQKKLVEAACGSKEVLITETGYPSKGSVNGLNVPSPDNQKIAVQSIIEETGGDCTILTTFDDFWKPSGSYGIEQYFGSIDLFA</sequence>
<gene>
    <name evidence="10" type="primary">SCW11</name>
    <name evidence="10" type="ORF">PICST_32120</name>
</gene>
<dbReference type="InterPro" id="IPR000490">
    <property type="entry name" value="Glyco_hydro_17"/>
</dbReference>
<dbReference type="RefSeq" id="XP_001385149.2">
    <property type="nucleotide sequence ID" value="XM_001385112.1"/>
</dbReference>
<dbReference type="FunFam" id="3.20.20.80:FF:000160">
    <property type="entry name" value="Probable beta-glucosidase btgE"/>
    <property type="match status" value="1"/>
</dbReference>
<evidence type="ECO:0000256" key="8">
    <source>
        <dbReference type="SAM" id="MobiDB-lite"/>
    </source>
</evidence>
<comment type="subcellular location">
    <subcellularLocation>
        <location evidence="1">Secreted</location>
        <location evidence="1">Cell wall</location>
    </subcellularLocation>
</comment>
<feature type="compositionally biased region" description="Low complexity" evidence="8">
    <location>
        <begin position="123"/>
        <end position="132"/>
    </location>
</feature>
<keyword evidence="6" id="KW-0378">Hydrolase</keyword>
<evidence type="ECO:0000256" key="9">
    <source>
        <dbReference type="SAM" id="SignalP"/>
    </source>
</evidence>
<dbReference type="GO" id="GO:0042973">
    <property type="term" value="F:glucan endo-1,3-beta-D-glucosidase activity"/>
    <property type="evidence" value="ECO:0007669"/>
    <property type="project" value="TreeGrafter"/>
</dbReference>
<dbReference type="GO" id="GO:0005975">
    <property type="term" value="P:carbohydrate metabolic process"/>
    <property type="evidence" value="ECO:0007669"/>
    <property type="project" value="InterPro"/>
</dbReference>
<name>A3LVG9_PICST</name>
<proteinExistence type="inferred from homology"/>
<dbReference type="FunCoup" id="A3LVG9">
    <property type="interactions" value="38"/>
</dbReference>
<feature type="signal peptide" evidence="9">
    <location>
        <begin position="1"/>
        <end position="18"/>
    </location>
</feature>
<organism evidence="10 11">
    <name type="scientific">Scheffersomyces stipitis (strain ATCC 58785 / CBS 6054 / NBRC 10063 / NRRL Y-11545)</name>
    <name type="common">Yeast</name>
    <name type="synonym">Pichia stipitis</name>
    <dbReference type="NCBI Taxonomy" id="322104"/>
    <lineage>
        <taxon>Eukaryota</taxon>
        <taxon>Fungi</taxon>
        <taxon>Dikarya</taxon>
        <taxon>Ascomycota</taxon>
        <taxon>Saccharomycotina</taxon>
        <taxon>Pichiomycetes</taxon>
        <taxon>Debaryomycetaceae</taxon>
        <taxon>Scheffersomyces</taxon>
    </lineage>
</organism>
<dbReference type="Gene3D" id="3.20.20.80">
    <property type="entry name" value="Glycosidases"/>
    <property type="match status" value="2"/>
</dbReference>
<evidence type="ECO:0000313" key="11">
    <source>
        <dbReference type="Proteomes" id="UP000002258"/>
    </source>
</evidence>
<feature type="compositionally biased region" description="Polar residues" evidence="8">
    <location>
        <begin position="133"/>
        <end position="152"/>
    </location>
</feature>
<comment type="similarity">
    <text evidence="2">Belongs to the glycosyl hydrolase 17 family.</text>
</comment>
<dbReference type="SUPFAM" id="SSF51445">
    <property type="entry name" value="(Trans)glycosidases"/>
    <property type="match status" value="1"/>
</dbReference>
<dbReference type="InParanoid" id="A3LVG9"/>
<dbReference type="InterPro" id="IPR050732">
    <property type="entry name" value="Beta-glucan_modifiers"/>
</dbReference>
<dbReference type="OMA" id="VVCPYAT"/>
<evidence type="ECO:0000256" key="6">
    <source>
        <dbReference type="ARBA" id="ARBA00022801"/>
    </source>
</evidence>
<evidence type="ECO:0000256" key="2">
    <source>
        <dbReference type="ARBA" id="ARBA00008773"/>
    </source>
</evidence>
<dbReference type="Proteomes" id="UP000002258">
    <property type="component" value="Chromosome 5"/>
</dbReference>
<evidence type="ECO:0000256" key="7">
    <source>
        <dbReference type="ARBA" id="ARBA00023295"/>
    </source>
</evidence>
<protein>
    <submittedName>
        <fullName evidence="10">Family 17 glucosidase SCW11 (Soluble cell wall protein 11)</fullName>
    </submittedName>
</protein>
<accession>A3LVG9</accession>
<keyword evidence="7" id="KW-0326">Glycosidase</keyword>
<dbReference type="PROSITE" id="PS00587">
    <property type="entry name" value="GLYCOSYL_HYDROL_F17"/>
    <property type="match status" value="1"/>
</dbReference>
<evidence type="ECO:0000256" key="3">
    <source>
        <dbReference type="ARBA" id="ARBA00022512"/>
    </source>
</evidence>
<feature type="region of interest" description="Disordered" evidence="8">
    <location>
        <begin position="123"/>
        <end position="186"/>
    </location>
</feature>
<dbReference type="EMBL" id="CP000499">
    <property type="protein sequence ID" value="ABN67120.2"/>
    <property type="molecule type" value="Genomic_DNA"/>
</dbReference>
<dbReference type="GO" id="GO:0009986">
    <property type="term" value="C:cell surface"/>
    <property type="evidence" value="ECO:0007669"/>
    <property type="project" value="TreeGrafter"/>
</dbReference>
<evidence type="ECO:0000256" key="5">
    <source>
        <dbReference type="ARBA" id="ARBA00022729"/>
    </source>
</evidence>
<dbReference type="AlphaFoldDB" id="A3LVG9"/>
<evidence type="ECO:0000256" key="1">
    <source>
        <dbReference type="ARBA" id="ARBA00004191"/>
    </source>
</evidence>
<dbReference type="eggNOG" id="ENOG502QS0R">
    <property type="taxonomic scope" value="Eukaryota"/>
</dbReference>
<reference evidence="10 11" key="1">
    <citation type="journal article" date="2007" name="Nat. Biotechnol.">
        <title>Genome sequence of the lignocellulose-bioconverting and xylose-fermenting yeast Pichia stipitis.</title>
        <authorList>
            <person name="Jeffries T.W."/>
            <person name="Grigoriev I.V."/>
            <person name="Grimwood J."/>
            <person name="Laplaza J.M."/>
            <person name="Aerts A."/>
            <person name="Salamov A."/>
            <person name="Schmutz J."/>
            <person name="Lindquist E."/>
            <person name="Dehal P."/>
            <person name="Shapiro H."/>
            <person name="Jin Y.S."/>
            <person name="Passoth V."/>
            <person name="Richardson P.M."/>
        </authorList>
    </citation>
    <scope>NUCLEOTIDE SEQUENCE [LARGE SCALE GENOMIC DNA]</scope>
    <source>
        <strain evidence="11">ATCC 58785 / CBS 6054 / NBRC 10063 / NRRL Y-11545</strain>
    </source>
</reference>
<keyword evidence="4" id="KW-0964">Secreted</keyword>